<dbReference type="SMART" id="SM00342">
    <property type="entry name" value="HTH_ARAC"/>
    <property type="match status" value="1"/>
</dbReference>
<comment type="caution">
    <text evidence="2">The sequence shown here is derived from an EMBL/GenBank/DDBJ whole genome shotgun (WGS) entry which is preliminary data.</text>
</comment>
<organism evidence="2 3">
    <name type="scientific">Ancylomarina euxinus</name>
    <dbReference type="NCBI Taxonomy" id="2283627"/>
    <lineage>
        <taxon>Bacteria</taxon>
        <taxon>Pseudomonadati</taxon>
        <taxon>Bacteroidota</taxon>
        <taxon>Bacteroidia</taxon>
        <taxon>Marinilabiliales</taxon>
        <taxon>Marinifilaceae</taxon>
        <taxon>Ancylomarina</taxon>
    </lineage>
</organism>
<gene>
    <name evidence="2" type="ORF">DWB61_08505</name>
</gene>
<evidence type="ECO:0000259" key="1">
    <source>
        <dbReference type="PROSITE" id="PS01124"/>
    </source>
</evidence>
<dbReference type="GO" id="GO:0043565">
    <property type="term" value="F:sequence-specific DNA binding"/>
    <property type="evidence" value="ECO:0007669"/>
    <property type="project" value="InterPro"/>
</dbReference>
<evidence type="ECO:0000313" key="3">
    <source>
        <dbReference type="Proteomes" id="UP000285794"/>
    </source>
</evidence>
<protein>
    <submittedName>
        <fullName evidence="2">AraC family transcriptional regulator</fullName>
    </submittedName>
</protein>
<feature type="domain" description="HTH araC/xylS-type" evidence="1">
    <location>
        <begin position="177"/>
        <end position="251"/>
    </location>
</feature>
<accession>A0A425Y1J2</accession>
<reference evidence="2 3" key="1">
    <citation type="submission" date="2018-07" db="EMBL/GenBank/DDBJ databases">
        <title>Draft genome sequence of Ancylomarina sp. M1P.</title>
        <authorList>
            <person name="Yadav S."/>
            <person name="Villanueva L."/>
            <person name="Damste J.S.S."/>
        </authorList>
    </citation>
    <scope>NUCLEOTIDE SEQUENCE [LARGE SCALE GENOMIC DNA]</scope>
    <source>
        <strain evidence="2 3">M1P</strain>
    </source>
</reference>
<dbReference type="PROSITE" id="PS01124">
    <property type="entry name" value="HTH_ARAC_FAMILY_2"/>
    <property type="match status" value="1"/>
</dbReference>
<name>A0A425Y1J2_9BACT</name>
<dbReference type="EMBL" id="QQWG01000007">
    <property type="protein sequence ID" value="RRG21787.1"/>
    <property type="molecule type" value="Genomic_DNA"/>
</dbReference>
<dbReference type="GO" id="GO:0003700">
    <property type="term" value="F:DNA-binding transcription factor activity"/>
    <property type="evidence" value="ECO:0007669"/>
    <property type="project" value="InterPro"/>
</dbReference>
<evidence type="ECO:0000313" key="2">
    <source>
        <dbReference type="EMBL" id="RRG21787.1"/>
    </source>
</evidence>
<keyword evidence="3" id="KW-1185">Reference proteome</keyword>
<dbReference type="InterPro" id="IPR018060">
    <property type="entry name" value="HTH_AraC"/>
</dbReference>
<proteinExistence type="predicted"/>
<dbReference type="Gene3D" id="1.10.10.60">
    <property type="entry name" value="Homeodomain-like"/>
    <property type="match status" value="1"/>
</dbReference>
<dbReference type="AlphaFoldDB" id="A0A425Y1J2"/>
<dbReference type="RefSeq" id="WP_125030470.1">
    <property type="nucleotide sequence ID" value="NZ_JAPXVP010000007.1"/>
</dbReference>
<sequence length="264" mass="30768">MIEFHTFQSEMINKYIHKIYSSIQNEISLTHYNCLPSVYPILTFLFHSEAEFDTNKVTIKHSKNGIQCILILPYSKTLNICNSNPSKEISIVFKPFSIHNFSAHISLETRSNGVVDTDKIWPSELLALNKKLLASDISIRRQINEIILFLEKQFISHSGINKKDCSPKVLFESIMQLPERSLYRKFKKYSFLAPKQFEKIIRIRKALNQAKQNEETSLTQIAHEQDYFDQAHFNKECQNMASISPGKIIKNMLDRDSDALWYQD</sequence>
<dbReference type="Proteomes" id="UP000285794">
    <property type="component" value="Unassembled WGS sequence"/>
</dbReference>
<dbReference type="OrthoDB" id="323290at2"/>
<dbReference type="Pfam" id="PF12833">
    <property type="entry name" value="HTH_18"/>
    <property type="match status" value="1"/>
</dbReference>